<comment type="similarity">
    <text evidence="2">Belongs to the RRF family.</text>
</comment>
<dbReference type="SUPFAM" id="SSF55194">
    <property type="entry name" value="Ribosome recycling factor, RRF"/>
    <property type="match status" value="1"/>
</dbReference>
<keyword evidence="4" id="KW-0648">Protein biosynthesis</keyword>
<evidence type="ECO:0000256" key="4">
    <source>
        <dbReference type="ARBA" id="ARBA00022917"/>
    </source>
</evidence>
<evidence type="ECO:0000256" key="1">
    <source>
        <dbReference type="ARBA" id="ARBA00004496"/>
    </source>
</evidence>
<dbReference type="FunFam" id="3.30.1360.40:FF:000001">
    <property type="entry name" value="Ribosome-recycling factor"/>
    <property type="match status" value="1"/>
</dbReference>
<gene>
    <name evidence="6" type="ORF">METZ01_LOCUS90998</name>
</gene>
<keyword evidence="3" id="KW-0963">Cytoplasm</keyword>
<dbReference type="FunFam" id="1.10.132.20:FF:000001">
    <property type="entry name" value="Ribosome-recycling factor"/>
    <property type="match status" value="1"/>
</dbReference>
<dbReference type="InterPro" id="IPR002661">
    <property type="entry name" value="Ribosome_recyc_fac"/>
</dbReference>
<evidence type="ECO:0000256" key="3">
    <source>
        <dbReference type="ARBA" id="ARBA00022490"/>
    </source>
</evidence>
<organism evidence="6">
    <name type="scientific">marine metagenome</name>
    <dbReference type="NCBI Taxonomy" id="408172"/>
    <lineage>
        <taxon>unclassified sequences</taxon>
        <taxon>metagenomes</taxon>
        <taxon>ecological metagenomes</taxon>
    </lineage>
</organism>
<dbReference type="AlphaFoldDB" id="A0A381VDC7"/>
<reference evidence="6" key="1">
    <citation type="submission" date="2018-05" db="EMBL/GenBank/DDBJ databases">
        <authorList>
            <person name="Lanie J.A."/>
            <person name="Ng W.-L."/>
            <person name="Kazmierczak K.M."/>
            <person name="Andrzejewski T.M."/>
            <person name="Davidsen T.M."/>
            <person name="Wayne K.J."/>
            <person name="Tettelin H."/>
            <person name="Glass J.I."/>
            <person name="Rusch D."/>
            <person name="Podicherti R."/>
            <person name="Tsui H.-C.T."/>
            <person name="Winkler M.E."/>
        </authorList>
    </citation>
    <scope>NUCLEOTIDE SEQUENCE</scope>
</reference>
<sequence length="187" mass="20974">MATVQDVLDNTRDRMQKSVGSLTMELSVVRTGRASAALVENLNVDYYGTSTPLNQLSSITIPEARMIVIQPWDKEALTEIEKSILKSQTGLNPSNDGTIIRLNVPALTEETRREMVKIVGAIVEQSHVAARNIRRDSLETFRSMEKGKEISEDESHRAQADLQKITDSVISEMDQMKLNKEKEVMEV</sequence>
<dbReference type="NCBIfam" id="TIGR00496">
    <property type="entry name" value="frr"/>
    <property type="match status" value="1"/>
</dbReference>
<dbReference type="InterPro" id="IPR036191">
    <property type="entry name" value="RRF_sf"/>
</dbReference>
<name>A0A381VDC7_9ZZZZ</name>
<evidence type="ECO:0000259" key="5">
    <source>
        <dbReference type="Pfam" id="PF01765"/>
    </source>
</evidence>
<proteinExistence type="inferred from homology"/>
<dbReference type="GO" id="GO:0005737">
    <property type="term" value="C:cytoplasm"/>
    <property type="evidence" value="ECO:0007669"/>
    <property type="project" value="UniProtKB-SubCell"/>
</dbReference>
<dbReference type="Pfam" id="PF01765">
    <property type="entry name" value="RRF"/>
    <property type="match status" value="1"/>
</dbReference>
<dbReference type="GO" id="GO:0006412">
    <property type="term" value="P:translation"/>
    <property type="evidence" value="ECO:0007669"/>
    <property type="project" value="UniProtKB-KW"/>
</dbReference>
<dbReference type="PANTHER" id="PTHR20982">
    <property type="entry name" value="RIBOSOME RECYCLING FACTOR"/>
    <property type="match status" value="1"/>
</dbReference>
<dbReference type="GO" id="GO:0043023">
    <property type="term" value="F:ribosomal large subunit binding"/>
    <property type="evidence" value="ECO:0007669"/>
    <property type="project" value="TreeGrafter"/>
</dbReference>
<dbReference type="CDD" id="cd00520">
    <property type="entry name" value="RRF"/>
    <property type="match status" value="1"/>
</dbReference>
<dbReference type="EMBL" id="UINC01008477">
    <property type="protein sequence ID" value="SVA38144.1"/>
    <property type="molecule type" value="Genomic_DNA"/>
</dbReference>
<dbReference type="PANTHER" id="PTHR20982:SF3">
    <property type="entry name" value="MITOCHONDRIAL RIBOSOME RECYCLING FACTOR PSEUDO 1"/>
    <property type="match status" value="1"/>
</dbReference>
<evidence type="ECO:0000313" key="6">
    <source>
        <dbReference type="EMBL" id="SVA38144.1"/>
    </source>
</evidence>
<dbReference type="Gene3D" id="3.30.1360.40">
    <property type="match status" value="1"/>
</dbReference>
<dbReference type="InterPro" id="IPR023584">
    <property type="entry name" value="Ribosome_recyc_fac_dom"/>
</dbReference>
<accession>A0A381VDC7</accession>
<dbReference type="Gene3D" id="1.10.132.20">
    <property type="entry name" value="Ribosome-recycling factor"/>
    <property type="match status" value="1"/>
</dbReference>
<evidence type="ECO:0000256" key="2">
    <source>
        <dbReference type="ARBA" id="ARBA00005912"/>
    </source>
</evidence>
<feature type="domain" description="Ribosome recycling factor" evidence="5">
    <location>
        <begin position="24"/>
        <end position="185"/>
    </location>
</feature>
<protein>
    <recommendedName>
        <fullName evidence="5">Ribosome recycling factor domain-containing protein</fullName>
    </recommendedName>
</protein>
<comment type="subcellular location">
    <subcellularLocation>
        <location evidence="1">Cytoplasm</location>
    </subcellularLocation>
</comment>
<dbReference type="HAMAP" id="MF_00040">
    <property type="entry name" value="RRF"/>
    <property type="match status" value="1"/>
</dbReference>